<evidence type="ECO:0000313" key="2">
    <source>
        <dbReference type="Proteomes" id="UP000197424"/>
    </source>
</evidence>
<name>A0A248LIH1_9NEIS</name>
<accession>A0A248LIH1</accession>
<gene>
    <name evidence="1" type="ORF">LHGZ1_1423</name>
</gene>
<dbReference type="AlphaFoldDB" id="A0A248LIH1"/>
<proteinExistence type="predicted"/>
<dbReference type="Proteomes" id="UP000197424">
    <property type="component" value="Chromosome"/>
</dbReference>
<evidence type="ECO:0000313" key="1">
    <source>
        <dbReference type="EMBL" id="ASJ24254.1"/>
    </source>
</evidence>
<sequence>MPCRHDPVIPFLPRWFCHAFIPVVIVKLKLSAINYQFNF</sequence>
<organism evidence="1 2">
    <name type="scientific">Laribacter hongkongensis</name>
    <dbReference type="NCBI Taxonomy" id="168471"/>
    <lineage>
        <taxon>Bacteria</taxon>
        <taxon>Pseudomonadati</taxon>
        <taxon>Pseudomonadota</taxon>
        <taxon>Betaproteobacteria</taxon>
        <taxon>Neisseriales</taxon>
        <taxon>Aquaspirillaceae</taxon>
        <taxon>Laribacter</taxon>
    </lineage>
</organism>
<protein>
    <submittedName>
        <fullName evidence="1">Uncharacterized protein</fullName>
    </submittedName>
</protein>
<reference evidence="2" key="1">
    <citation type="submission" date="2017-06" db="EMBL/GenBank/DDBJ databases">
        <title>Whole genome sequence of Laribacter hongkongensis LHGZ1.</title>
        <authorList>
            <person name="Chen D."/>
            <person name="Wu H."/>
            <person name="Chen J."/>
        </authorList>
    </citation>
    <scope>NUCLEOTIDE SEQUENCE [LARGE SCALE GENOMIC DNA]</scope>
    <source>
        <strain evidence="2">LHGZ1</strain>
    </source>
</reference>
<dbReference type="EMBL" id="CP022115">
    <property type="protein sequence ID" value="ASJ24254.1"/>
    <property type="molecule type" value="Genomic_DNA"/>
</dbReference>